<dbReference type="SUPFAM" id="SSF51011">
    <property type="entry name" value="Glycosyl hydrolase domain"/>
    <property type="match status" value="1"/>
</dbReference>
<evidence type="ECO:0000259" key="6">
    <source>
        <dbReference type="Pfam" id="PF21365"/>
    </source>
</evidence>
<dbReference type="Gene3D" id="2.60.40.1760">
    <property type="entry name" value="glycosyl hydrolase (family 31)"/>
    <property type="match status" value="1"/>
</dbReference>
<comment type="similarity">
    <text evidence="1 2">Belongs to the glycosyl hydrolase 31 family.</text>
</comment>
<evidence type="ECO:0000256" key="2">
    <source>
        <dbReference type="RuleBase" id="RU361185"/>
    </source>
</evidence>
<feature type="domain" description="Glycoside hydrolase family 31 TIM barrel" evidence="3">
    <location>
        <begin position="269"/>
        <end position="592"/>
    </location>
</feature>
<dbReference type="PANTHER" id="PTHR22762">
    <property type="entry name" value="ALPHA-GLUCOSIDASE"/>
    <property type="match status" value="1"/>
</dbReference>
<evidence type="ECO:0000313" key="7">
    <source>
        <dbReference type="EMBL" id="MFC0180589.1"/>
    </source>
</evidence>
<evidence type="ECO:0000259" key="4">
    <source>
        <dbReference type="Pfam" id="PF13802"/>
    </source>
</evidence>
<dbReference type="RefSeq" id="WP_385877709.1">
    <property type="nucleotide sequence ID" value="NZ_JBHLXE010000105.1"/>
</dbReference>
<feature type="domain" description="DUF5110" evidence="5">
    <location>
        <begin position="708"/>
        <end position="775"/>
    </location>
</feature>
<dbReference type="InterPro" id="IPR013780">
    <property type="entry name" value="Glyco_hydro_b"/>
</dbReference>
<protein>
    <submittedName>
        <fullName evidence="7">TIM-barrel domain-containing protein</fullName>
    </submittedName>
</protein>
<gene>
    <name evidence="7" type="ORF">ACFFIT_10935</name>
</gene>
<dbReference type="InterPro" id="IPR000322">
    <property type="entry name" value="Glyco_hydro_31_TIM"/>
</dbReference>
<reference evidence="7 8" key="1">
    <citation type="submission" date="2024-09" db="EMBL/GenBank/DDBJ databases">
        <authorList>
            <person name="Sun Q."/>
            <person name="Mori K."/>
        </authorList>
    </citation>
    <scope>NUCLEOTIDE SEQUENCE [LARGE SCALE GENOMIC DNA]</scope>
    <source>
        <strain evidence="7 8">CCM 8545</strain>
    </source>
</reference>
<dbReference type="Proteomes" id="UP001589758">
    <property type="component" value="Unassembled WGS sequence"/>
</dbReference>
<dbReference type="EMBL" id="JBHLXE010000105">
    <property type="protein sequence ID" value="MFC0180589.1"/>
    <property type="molecule type" value="Genomic_DNA"/>
</dbReference>
<dbReference type="InterPro" id="IPR048395">
    <property type="entry name" value="Glyco_hydro_31_C"/>
</dbReference>
<dbReference type="Gene3D" id="2.60.40.1180">
    <property type="entry name" value="Golgi alpha-mannosidase II"/>
    <property type="match status" value="2"/>
</dbReference>
<evidence type="ECO:0000313" key="8">
    <source>
        <dbReference type="Proteomes" id="UP001589758"/>
    </source>
</evidence>
<dbReference type="Pfam" id="PF17137">
    <property type="entry name" value="DUF5110"/>
    <property type="match status" value="1"/>
</dbReference>
<dbReference type="Pfam" id="PF21365">
    <property type="entry name" value="Glyco_hydro_31_3rd"/>
    <property type="match status" value="1"/>
</dbReference>
<dbReference type="InterPro" id="IPR011013">
    <property type="entry name" value="Gal_mutarotase_sf_dom"/>
</dbReference>
<dbReference type="InterPro" id="IPR033403">
    <property type="entry name" value="DUF5110"/>
</dbReference>
<dbReference type="CDD" id="cd06599">
    <property type="entry name" value="GH31_glycosidase_Aec37"/>
    <property type="match status" value="1"/>
</dbReference>
<keyword evidence="2" id="KW-0378">Hydrolase</keyword>
<accession>A0ABV6CC80</accession>
<name>A0ABV6CC80_9GAMM</name>
<dbReference type="CDD" id="cd14752">
    <property type="entry name" value="GH31_N"/>
    <property type="match status" value="1"/>
</dbReference>
<dbReference type="Pfam" id="PF13802">
    <property type="entry name" value="Gal_mutarotas_2"/>
    <property type="match status" value="1"/>
</dbReference>
<dbReference type="InterPro" id="IPR025887">
    <property type="entry name" value="Glyco_hydro_31_N_dom"/>
</dbReference>
<feature type="domain" description="Glycoside hydrolase family 31 N-terminal" evidence="4">
    <location>
        <begin position="27"/>
        <end position="219"/>
    </location>
</feature>
<evidence type="ECO:0000259" key="3">
    <source>
        <dbReference type="Pfam" id="PF01055"/>
    </source>
</evidence>
<organism evidence="7 8">
    <name type="scientific">Thorsellia kenyensis</name>
    <dbReference type="NCBI Taxonomy" id="1549888"/>
    <lineage>
        <taxon>Bacteria</taxon>
        <taxon>Pseudomonadati</taxon>
        <taxon>Pseudomonadota</taxon>
        <taxon>Gammaproteobacteria</taxon>
        <taxon>Enterobacterales</taxon>
        <taxon>Thorselliaceae</taxon>
        <taxon>Thorsellia</taxon>
    </lineage>
</organism>
<dbReference type="Pfam" id="PF01055">
    <property type="entry name" value="Glyco_hydro_31_2nd"/>
    <property type="match status" value="1"/>
</dbReference>
<dbReference type="SUPFAM" id="SSF74650">
    <property type="entry name" value="Galactose mutarotase-like"/>
    <property type="match status" value="1"/>
</dbReference>
<comment type="caution">
    <text evidence="7">The sequence shown here is derived from an EMBL/GenBank/DDBJ whole genome shotgun (WGS) entry which is preliminary data.</text>
</comment>
<dbReference type="PANTHER" id="PTHR22762:SF165">
    <property type="entry name" value="PUTATIVE (AFU_ORTHOLOGUE AFUA_1G06560)-RELATED"/>
    <property type="match status" value="1"/>
</dbReference>
<keyword evidence="2" id="KW-0326">Glycosidase</keyword>
<dbReference type="InterPro" id="IPR017853">
    <property type="entry name" value="GH"/>
</dbReference>
<proteinExistence type="inferred from homology"/>
<evidence type="ECO:0000259" key="5">
    <source>
        <dbReference type="Pfam" id="PF17137"/>
    </source>
</evidence>
<dbReference type="Gene3D" id="3.20.20.80">
    <property type="entry name" value="Glycosidases"/>
    <property type="match status" value="1"/>
</dbReference>
<dbReference type="SUPFAM" id="SSF51445">
    <property type="entry name" value="(Trans)glycosidases"/>
    <property type="match status" value="1"/>
</dbReference>
<feature type="domain" description="Glycosyl hydrolase family 31 C-terminal" evidence="6">
    <location>
        <begin position="602"/>
        <end position="688"/>
    </location>
</feature>
<evidence type="ECO:0000256" key="1">
    <source>
        <dbReference type="ARBA" id="ARBA00007806"/>
    </source>
</evidence>
<keyword evidence="8" id="KW-1185">Reference proteome</keyword>
<sequence length="799" mass="92373">MKTVKNWVIESITPNFIELICDEKHSLRIYVLEETLFRVMFQKEGKLQLDRTWTVAPGSNETPIEGRSRFDLSGFSCPNFSTEQISKHELRIETTHLRLSITQPLCLHWEHKLDGQWQSLVHDRKTGAYQLGVNSYKNAHFMNFAPDTKFYGLGEKSGWLERTKKRFEMRNLDAMGYDAENTDPLYKHIPFFIAKPNSHLGTQGAYGVFYDNLAHSWFDLGNELDNYHVRYTSYRAEDGDLDYYFIYGTKIKSVTQQFVNLTGRTLFGPKWGLGYSGSTMQYTDLPDSQKLLTQFLDKTFEHQIACDSFQMSSGYTSIGDKRYVFNWNKEKFPDIFAFTNYFHSKGVHLAANIKPCLLHDHPYYQEAKSNRLFIQDSQSDSPEFSVFWDAEGSHLDFTQPKTIEWWKKQVTEQLLSKGIESTWNDNNEYEIWDSGARCFGFGQEIPINLIRPIQPLLMMRSSFEAQKEFAPEKRPYLISRSGCPGMQRYVQTWSGDNRTNWNTLKFNIQMGLGMSLSGLYNVGHDVGGFSGQRPDSELFIRWVQNGIMNPRFTIHSWNDDGSVTEPWMHSEATPVIQDIIALRYKLLPYIYDAFYKACAYNEPMLRPTFLDHEHDLETFVPSDDYLFGQDLLIASVVEPGARKRTVYLPDNTVGWYDFYSEQWLSAKQTITLEAPLERIPLLVKAGTCLPMSERIGAVNAKLDDKRVIKVYPFKGVNEGSCLIYDDDGESYNYLDGFYLKLNIAMKTNGETIELTVETEGSYTPAYKTIDFVVVGNDSRQLFVNGQKQQNCRYIFELNG</sequence>